<dbReference type="PRINTS" id="PR00449">
    <property type="entry name" value="RASTRNSFRMNG"/>
</dbReference>
<sequence>MTKNLRFLSFFHTNKMSIQDNSNVIKIILVGNTGVGKTCLIGSYLRHKFEENIESTLSPAYSTQPYIKTDGSKIMMQLWDTAGQEKYHAVSQLFFRNADIALMCFTAGDKESMESIHEWIRMVKNEAPECALLFVATKSDLMQKEQADSVIKDAEAEFQQYKSHGVFLTSAKVRYNVDNVFHAAGELSEFGDASNMHEMDSIHTSKPCC</sequence>
<dbReference type="Gene3D" id="3.40.50.300">
    <property type="entry name" value="P-loop containing nucleotide triphosphate hydrolases"/>
    <property type="match status" value="1"/>
</dbReference>
<keyword evidence="3" id="KW-1185">Reference proteome</keyword>
<dbReference type="PROSITE" id="PS51421">
    <property type="entry name" value="RAS"/>
    <property type="match status" value="1"/>
</dbReference>
<dbReference type="AlphaFoldDB" id="A0A1J4KPE5"/>
<name>A0A1J4KPE5_9EUKA</name>
<evidence type="ECO:0000313" key="3">
    <source>
        <dbReference type="Proteomes" id="UP000179807"/>
    </source>
</evidence>
<dbReference type="SMART" id="SM00175">
    <property type="entry name" value="RAB"/>
    <property type="match status" value="1"/>
</dbReference>
<keyword evidence="1" id="KW-0547">Nucleotide-binding</keyword>
<gene>
    <name evidence="2" type="primary">Rab19</name>
    <name evidence="2" type="ORF">TRFO_19269</name>
</gene>
<dbReference type="Proteomes" id="UP000179807">
    <property type="component" value="Unassembled WGS sequence"/>
</dbReference>
<dbReference type="RefSeq" id="XP_068364429.1">
    <property type="nucleotide sequence ID" value="XM_068500692.1"/>
</dbReference>
<dbReference type="GO" id="GO:0003924">
    <property type="term" value="F:GTPase activity"/>
    <property type="evidence" value="ECO:0007669"/>
    <property type="project" value="InterPro"/>
</dbReference>
<dbReference type="VEuPathDB" id="TrichDB:TRFO_19269"/>
<dbReference type="FunFam" id="3.40.50.300:FF:001204">
    <property type="entry name" value="Small GTP-binding protein, putative"/>
    <property type="match status" value="1"/>
</dbReference>
<comment type="caution">
    <text evidence="2">The sequence shown here is derived from an EMBL/GenBank/DDBJ whole genome shotgun (WGS) entry which is preliminary data.</text>
</comment>
<dbReference type="SUPFAM" id="SSF52540">
    <property type="entry name" value="P-loop containing nucleoside triphosphate hydrolases"/>
    <property type="match status" value="1"/>
</dbReference>
<dbReference type="OrthoDB" id="10460188at2759"/>
<dbReference type="SMART" id="SM00173">
    <property type="entry name" value="RAS"/>
    <property type="match status" value="1"/>
</dbReference>
<dbReference type="InterPro" id="IPR027417">
    <property type="entry name" value="P-loop_NTPase"/>
</dbReference>
<evidence type="ECO:0000256" key="1">
    <source>
        <dbReference type="ARBA" id="ARBA00022741"/>
    </source>
</evidence>
<dbReference type="EMBL" id="MLAK01000591">
    <property type="protein sequence ID" value="OHT11293.1"/>
    <property type="molecule type" value="Genomic_DNA"/>
</dbReference>
<organism evidence="2 3">
    <name type="scientific">Tritrichomonas foetus</name>
    <dbReference type="NCBI Taxonomy" id="1144522"/>
    <lineage>
        <taxon>Eukaryota</taxon>
        <taxon>Metamonada</taxon>
        <taxon>Parabasalia</taxon>
        <taxon>Tritrichomonadida</taxon>
        <taxon>Tritrichomonadidae</taxon>
        <taxon>Tritrichomonas</taxon>
    </lineage>
</organism>
<dbReference type="GO" id="GO:0005525">
    <property type="term" value="F:GTP binding"/>
    <property type="evidence" value="ECO:0007669"/>
    <property type="project" value="InterPro"/>
</dbReference>
<dbReference type="PROSITE" id="PS51419">
    <property type="entry name" value="RAB"/>
    <property type="match status" value="1"/>
</dbReference>
<protein>
    <submittedName>
        <fullName evidence="2">Ras-related protein Rab-19</fullName>
    </submittedName>
</protein>
<dbReference type="SMART" id="SM00174">
    <property type="entry name" value="RHO"/>
    <property type="match status" value="1"/>
</dbReference>
<dbReference type="CDD" id="cd00154">
    <property type="entry name" value="Rab"/>
    <property type="match status" value="1"/>
</dbReference>
<accession>A0A1J4KPE5</accession>
<proteinExistence type="predicted"/>
<dbReference type="NCBIfam" id="TIGR00231">
    <property type="entry name" value="small_GTP"/>
    <property type="match status" value="1"/>
</dbReference>
<dbReference type="PANTHER" id="PTHR47978">
    <property type="match status" value="1"/>
</dbReference>
<evidence type="ECO:0000313" key="2">
    <source>
        <dbReference type="EMBL" id="OHT11293.1"/>
    </source>
</evidence>
<dbReference type="PROSITE" id="PS51420">
    <property type="entry name" value="RHO"/>
    <property type="match status" value="1"/>
</dbReference>
<dbReference type="InterPro" id="IPR001806">
    <property type="entry name" value="Small_GTPase"/>
</dbReference>
<dbReference type="GeneID" id="94835396"/>
<dbReference type="InterPro" id="IPR005225">
    <property type="entry name" value="Small_GTP-bd"/>
</dbReference>
<reference evidence="2" key="1">
    <citation type="submission" date="2016-10" db="EMBL/GenBank/DDBJ databases">
        <authorList>
            <person name="Benchimol M."/>
            <person name="Almeida L.G."/>
            <person name="Vasconcelos A.T."/>
            <person name="Perreira-Neves A."/>
            <person name="Rosa I.A."/>
            <person name="Tasca T."/>
            <person name="Bogo M.R."/>
            <person name="de Souza W."/>
        </authorList>
    </citation>
    <scope>NUCLEOTIDE SEQUENCE [LARGE SCALE GENOMIC DNA]</scope>
    <source>
        <strain evidence="2">K</strain>
    </source>
</reference>
<dbReference type="Pfam" id="PF00071">
    <property type="entry name" value="Ras"/>
    <property type="match status" value="1"/>
</dbReference>